<feature type="transmembrane region" description="Helical" evidence="1">
    <location>
        <begin position="89"/>
        <end position="108"/>
    </location>
</feature>
<gene>
    <name evidence="3" type="ORF">N8A98_09965</name>
</gene>
<dbReference type="InterPro" id="IPR003675">
    <property type="entry name" value="Rce1/LyrA-like_dom"/>
</dbReference>
<feature type="transmembrane region" description="Helical" evidence="1">
    <location>
        <begin position="48"/>
        <end position="68"/>
    </location>
</feature>
<dbReference type="Pfam" id="PF02517">
    <property type="entry name" value="Rce1-like"/>
    <property type="match status" value="1"/>
</dbReference>
<keyword evidence="1" id="KW-1133">Transmembrane helix</keyword>
<keyword evidence="1" id="KW-0472">Membrane</keyword>
<keyword evidence="3" id="KW-0378">Hydrolase</keyword>
<sequence length="228" mass="24390">MASVSNPQGAIPRTMLTGPQLALVLHALGLIAVLLALVPILTSALGTTGYLVVFALYWIGFCAPVIAIHALSGARSPRLFSEKLSRRDWFVPGLLLIQVVAIAALALAPNTSLLTTPGLMLAALVAIINGPLEETAWRGGFMTRFADRPRLGFWLGWLLFTAWHIPLTLSHGVIFDGGGVGLVAGAAVLGLLWNWVAWRTGSVFWVGLAHALTNIATFWVLFDRSGFV</sequence>
<feature type="transmembrane region" description="Helical" evidence="1">
    <location>
        <begin position="114"/>
        <end position="132"/>
    </location>
</feature>
<evidence type="ECO:0000259" key="2">
    <source>
        <dbReference type="Pfam" id="PF02517"/>
    </source>
</evidence>
<dbReference type="GO" id="GO:0008237">
    <property type="term" value="F:metallopeptidase activity"/>
    <property type="evidence" value="ECO:0007669"/>
    <property type="project" value="UniProtKB-KW"/>
</dbReference>
<organism evidence="3 4">
    <name type="scientific">Devosia neptuniae</name>
    <dbReference type="NCBI Taxonomy" id="191302"/>
    <lineage>
        <taxon>Bacteria</taxon>
        <taxon>Pseudomonadati</taxon>
        <taxon>Pseudomonadota</taxon>
        <taxon>Alphaproteobacteria</taxon>
        <taxon>Hyphomicrobiales</taxon>
        <taxon>Devosiaceae</taxon>
        <taxon>Devosia</taxon>
    </lineage>
</organism>
<feature type="transmembrane region" description="Helical" evidence="1">
    <location>
        <begin position="153"/>
        <end position="174"/>
    </location>
</feature>
<keyword evidence="3" id="KW-0482">Metalloprotease</keyword>
<accession>A0ABY6CHA5</accession>
<dbReference type="RefSeq" id="WP_262171051.1">
    <property type="nucleotide sequence ID" value="NZ_CP104965.1"/>
</dbReference>
<name>A0ABY6CHA5_9HYPH</name>
<proteinExistence type="predicted"/>
<dbReference type="Proteomes" id="UP001061862">
    <property type="component" value="Chromosome"/>
</dbReference>
<protein>
    <submittedName>
        <fullName evidence="3">CPBP family intramembrane metalloprotease</fullName>
    </submittedName>
</protein>
<reference evidence="3 4" key="1">
    <citation type="submission" date="2022-09" db="EMBL/GenBank/DDBJ databases">
        <title>Interaction between co-microsymbionts with complementary sets of symbiotic genes in legume-rhizobium systems.</title>
        <authorList>
            <person name="Safronova V."/>
            <person name="Sazanova A."/>
            <person name="Afonin A."/>
            <person name="Chirak E."/>
        </authorList>
    </citation>
    <scope>NUCLEOTIDE SEQUENCE [LARGE SCALE GENOMIC DNA]</scope>
    <source>
        <strain evidence="3 4">A18/4-1</strain>
    </source>
</reference>
<feature type="transmembrane region" description="Helical" evidence="1">
    <location>
        <begin position="203"/>
        <end position="222"/>
    </location>
</feature>
<evidence type="ECO:0000313" key="3">
    <source>
        <dbReference type="EMBL" id="UXN71477.1"/>
    </source>
</evidence>
<feature type="domain" description="CAAX prenyl protease 2/Lysostaphin resistance protein A-like" evidence="2">
    <location>
        <begin position="119"/>
        <end position="215"/>
    </location>
</feature>
<keyword evidence="4" id="KW-1185">Reference proteome</keyword>
<feature type="transmembrane region" description="Helical" evidence="1">
    <location>
        <begin position="21"/>
        <end position="42"/>
    </location>
</feature>
<evidence type="ECO:0000313" key="4">
    <source>
        <dbReference type="Proteomes" id="UP001061862"/>
    </source>
</evidence>
<evidence type="ECO:0000256" key="1">
    <source>
        <dbReference type="SAM" id="Phobius"/>
    </source>
</evidence>
<keyword evidence="3" id="KW-0645">Protease</keyword>
<dbReference type="EMBL" id="CP104965">
    <property type="protein sequence ID" value="UXN71477.1"/>
    <property type="molecule type" value="Genomic_DNA"/>
</dbReference>
<keyword evidence="1" id="KW-0812">Transmembrane</keyword>
<feature type="transmembrane region" description="Helical" evidence="1">
    <location>
        <begin position="180"/>
        <end position="196"/>
    </location>
</feature>